<name>A0ABT0B423_9SPHN</name>
<accession>A0ABT0B423</accession>
<gene>
    <name evidence="1" type="ORF">MTR64_14610</name>
</gene>
<evidence type="ECO:0000313" key="2">
    <source>
        <dbReference type="Proteomes" id="UP001162880"/>
    </source>
</evidence>
<sequence length="574" mass="63412">MLSDEGPYAAEVVRMRNNYGEFQRLRGKAECCLKAGDFNSAAAYVEAAVTLARKRHCGFYRSESLEHILTEIARRTLAVEAETPRPARRKIGRVLHVATVLNEVGGLTRMMRRWIAADDKRHHSLALLRHPGAPPSAVREAVEARGGQIHMIGATRGGPVEWARALRKLSLDFDLVVLHVSNEEPVPGIAFADERNRPPVVLVNHADHAFWVGLSVCDLIASSRVSGERLVVERRGIPAERHAILPIQIDPPMRKHSRAEAREKLGLPAGGPLLVSVARGLKYRTLNGVSFADMHVEALLACPDARLVVIGPGEPDDWQDAVAVTGGRIMGLPETPDPSLAFEAADLYLDSYPFVSITSMLEAGGLGAPCVTLFPYPAGANVMSTDMPGLSPTIGFATSMVDYNRILMDWLSAPEALARRGDETAANVKRLHTAPNWLEALEALYAKALVVRPVTPLRETAAPADEECHDGYPDILLNAVFGEFDSVDAILKRSLRLMSLPERLRVWMRLVRAKTFDGPWDAVRNLLPEWLPRSVSERRRALKSHISMPRFAIWAHHRPILRLLGKNQSTFRSM</sequence>
<proteinExistence type="predicted"/>
<evidence type="ECO:0000313" key="1">
    <source>
        <dbReference type="EMBL" id="MCJ2179800.1"/>
    </source>
</evidence>
<keyword evidence="2" id="KW-1185">Reference proteome</keyword>
<reference evidence="1" key="1">
    <citation type="submission" date="2022-03" db="EMBL/GenBank/DDBJ databases">
        <title>Identification of a novel bacterium isolated from mangrove sediments.</title>
        <authorList>
            <person name="Pan X."/>
        </authorList>
    </citation>
    <scope>NUCLEOTIDE SEQUENCE</scope>
    <source>
        <strain evidence="1">B2580</strain>
    </source>
</reference>
<dbReference type="Proteomes" id="UP001162880">
    <property type="component" value="Unassembled WGS sequence"/>
</dbReference>
<dbReference type="EMBL" id="JALHLE010000023">
    <property type="protein sequence ID" value="MCJ2179800.1"/>
    <property type="molecule type" value="Genomic_DNA"/>
</dbReference>
<dbReference type="Gene3D" id="3.40.50.2000">
    <property type="entry name" value="Glycogen Phosphorylase B"/>
    <property type="match status" value="1"/>
</dbReference>
<comment type="caution">
    <text evidence="1">The sequence shown here is derived from an EMBL/GenBank/DDBJ whole genome shotgun (WGS) entry which is preliminary data.</text>
</comment>
<organism evidence="1 2">
    <name type="scientific">Novosphingobium album</name>
    <name type="common">ex Hu et al. 2023</name>
    <dbReference type="NCBI Taxonomy" id="2930093"/>
    <lineage>
        <taxon>Bacteria</taxon>
        <taxon>Pseudomonadati</taxon>
        <taxon>Pseudomonadota</taxon>
        <taxon>Alphaproteobacteria</taxon>
        <taxon>Sphingomonadales</taxon>
        <taxon>Sphingomonadaceae</taxon>
        <taxon>Novosphingobium</taxon>
    </lineage>
</organism>
<evidence type="ECO:0008006" key="3">
    <source>
        <dbReference type="Google" id="ProtNLM"/>
    </source>
</evidence>
<protein>
    <recommendedName>
        <fullName evidence="3">Glycosyl transferase family 1</fullName>
    </recommendedName>
</protein>
<dbReference type="SUPFAM" id="SSF53756">
    <property type="entry name" value="UDP-Glycosyltransferase/glycogen phosphorylase"/>
    <property type="match status" value="1"/>
</dbReference>